<organism evidence="5">
    <name type="scientific">Calcidiscus leptoporus</name>
    <dbReference type="NCBI Taxonomy" id="127549"/>
    <lineage>
        <taxon>Eukaryota</taxon>
        <taxon>Haptista</taxon>
        <taxon>Haptophyta</taxon>
        <taxon>Prymnesiophyceae</taxon>
        <taxon>Coccolithales</taxon>
        <taxon>Calcidiscaceae</taxon>
        <taxon>Calcidiscus</taxon>
    </lineage>
</organism>
<sequence>MRAASLCSLTLLAPLAQGLLPASLSLSSGRTTTPARTSQPSMAGALALAKKTKVLESVHEVMAESQLMFCVRSEGLQVNQLNELRQKLPDGVVLKCVKNTLINLAVREHEQFNAPNIEELLQYSNYWFFVPETQMRESVKVWNDWLKENKKENEIMGGVFGAELLDGNGIEAVSKLPTKQELMGKTASLLKCLPTKLARSLKEAGAVRIARGMKEARGSKMARAVKAASEKLPP</sequence>
<dbReference type="Pfam" id="PF00466">
    <property type="entry name" value="Ribosomal_L10"/>
    <property type="match status" value="1"/>
</dbReference>
<gene>
    <name evidence="5" type="ORF">CLEP1334_LOCUS1737</name>
</gene>
<name>A0A7S0NQ63_9EUKA</name>
<dbReference type="InterPro" id="IPR047865">
    <property type="entry name" value="Ribosomal_uL10_bac_type"/>
</dbReference>
<dbReference type="InterPro" id="IPR001790">
    <property type="entry name" value="Ribosomal_uL10"/>
</dbReference>
<keyword evidence="4" id="KW-0732">Signal</keyword>
<keyword evidence="3" id="KW-0687">Ribonucleoprotein</keyword>
<keyword evidence="2" id="KW-0689">Ribosomal protein</keyword>
<dbReference type="GO" id="GO:0015934">
    <property type="term" value="C:large ribosomal subunit"/>
    <property type="evidence" value="ECO:0007669"/>
    <property type="project" value="InterPro"/>
</dbReference>
<evidence type="ECO:0000256" key="2">
    <source>
        <dbReference type="ARBA" id="ARBA00022980"/>
    </source>
</evidence>
<reference evidence="5" key="1">
    <citation type="submission" date="2021-01" db="EMBL/GenBank/DDBJ databases">
        <authorList>
            <person name="Corre E."/>
            <person name="Pelletier E."/>
            <person name="Niang G."/>
            <person name="Scheremetjew M."/>
            <person name="Finn R."/>
            <person name="Kale V."/>
            <person name="Holt S."/>
            <person name="Cochrane G."/>
            <person name="Meng A."/>
            <person name="Brown T."/>
            <person name="Cohen L."/>
        </authorList>
    </citation>
    <scope>NUCLEOTIDE SEQUENCE</scope>
    <source>
        <strain evidence="5">RCC1130</strain>
    </source>
</reference>
<dbReference type="InterPro" id="IPR043141">
    <property type="entry name" value="Ribosomal_uL10-like_sf"/>
</dbReference>
<dbReference type="CDD" id="cd05797">
    <property type="entry name" value="Ribosomal_L10"/>
    <property type="match status" value="1"/>
</dbReference>
<dbReference type="AlphaFoldDB" id="A0A7S0NQ63"/>
<dbReference type="GO" id="GO:0006412">
    <property type="term" value="P:translation"/>
    <property type="evidence" value="ECO:0007669"/>
    <property type="project" value="InterPro"/>
</dbReference>
<evidence type="ECO:0000256" key="1">
    <source>
        <dbReference type="ARBA" id="ARBA00008889"/>
    </source>
</evidence>
<protein>
    <recommendedName>
        <fullName evidence="6">Ribosomal protein L10</fullName>
    </recommendedName>
</protein>
<accession>A0A7S0NQ63</accession>
<feature type="chain" id="PRO_5031007574" description="Ribosomal protein L10" evidence="4">
    <location>
        <begin position="19"/>
        <end position="234"/>
    </location>
</feature>
<evidence type="ECO:0000313" key="5">
    <source>
        <dbReference type="EMBL" id="CAD8526035.1"/>
    </source>
</evidence>
<proteinExistence type="inferred from homology"/>
<evidence type="ECO:0008006" key="6">
    <source>
        <dbReference type="Google" id="ProtNLM"/>
    </source>
</evidence>
<evidence type="ECO:0000256" key="4">
    <source>
        <dbReference type="SAM" id="SignalP"/>
    </source>
</evidence>
<dbReference type="NCBIfam" id="NF000955">
    <property type="entry name" value="PRK00099.1-1"/>
    <property type="match status" value="1"/>
</dbReference>
<dbReference type="GO" id="GO:0003735">
    <property type="term" value="F:structural constituent of ribosome"/>
    <property type="evidence" value="ECO:0007669"/>
    <property type="project" value="InterPro"/>
</dbReference>
<dbReference type="EMBL" id="HBER01003351">
    <property type="protein sequence ID" value="CAD8526035.1"/>
    <property type="molecule type" value="Transcribed_RNA"/>
</dbReference>
<evidence type="ECO:0000256" key="3">
    <source>
        <dbReference type="ARBA" id="ARBA00023274"/>
    </source>
</evidence>
<dbReference type="PROSITE" id="PS01109">
    <property type="entry name" value="RIBOSOMAL_L10"/>
    <property type="match status" value="1"/>
</dbReference>
<feature type="signal peptide" evidence="4">
    <location>
        <begin position="1"/>
        <end position="18"/>
    </location>
</feature>
<dbReference type="PANTHER" id="PTHR11560">
    <property type="entry name" value="39S RIBOSOMAL PROTEIN L10, MITOCHONDRIAL"/>
    <property type="match status" value="1"/>
</dbReference>
<dbReference type="Gene3D" id="3.30.70.1730">
    <property type="match status" value="1"/>
</dbReference>
<dbReference type="SUPFAM" id="SSF160369">
    <property type="entry name" value="Ribosomal protein L10-like"/>
    <property type="match status" value="1"/>
</dbReference>
<comment type="similarity">
    <text evidence="1">Belongs to the universal ribosomal protein uL10 family.</text>
</comment>
<dbReference type="InterPro" id="IPR002363">
    <property type="entry name" value="Ribosomal_uL10_CS_bac"/>
</dbReference>